<dbReference type="EC" id="2.7.1.17" evidence="8 10"/>
<evidence type="ECO:0000256" key="6">
    <source>
        <dbReference type="ARBA" id="ARBA00022840"/>
    </source>
</evidence>
<evidence type="ECO:0000256" key="2">
    <source>
        <dbReference type="ARBA" id="ARBA00022629"/>
    </source>
</evidence>
<evidence type="ECO:0000256" key="1">
    <source>
        <dbReference type="ARBA" id="ARBA00009156"/>
    </source>
</evidence>
<dbReference type="GO" id="GO:0005998">
    <property type="term" value="P:xylulose catabolic process"/>
    <property type="evidence" value="ECO:0007669"/>
    <property type="project" value="UniProtKB-UniRule"/>
</dbReference>
<feature type="binding site" evidence="8">
    <location>
        <begin position="85"/>
        <end position="86"/>
    </location>
    <ligand>
        <name>substrate</name>
    </ligand>
</feature>
<comment type="catalytic activity">
    <reaction evidence="8 10">
        <text>D-xylulose + ATP = D-xylulose 5-phosphate + ADP + H(+)</text>
        <dbReference type="Rhea" id="RHEA:10964"/>
        <dbReference type="ChEBI" id="CHEBI:15378"/>
        <dbReference type="ChEBI" id="CHEBI:17140"/>
        <dbReference type="ChEBI" id="CHEBI:30616"/>
        <dbReference type="ChEBI" id="CHEBI:57737"/>
        <dbReference type="ChEBI" id="CHEBI:456216"/>
        <dbReference type="EC" id="2.7.1.17"/>
    </reaction>
</comment>
<dbReference type="InterPro" id="IPR050406">
    <property type="entry name" value="FGGY_Carb_Kinase"/>
</dbReference>
<dbReference type="GO" id="GO:0005524">
    <property type="term" value="F:ATP binding"/>
    <property type="evidence" value="ECO:0007669"/>
    <property type="project" value="UniProtKB-UniRule"/>
</dbReference>
<evidence type="ECO:0000256" key="8">
    <source>
        <dbReference type="HAMAP-Rule" id="MF_02220"/>
    </source>
</evidence>
<keyword evidence="5 8" id="KW-0418">Kinase</keyword>
<dbReference type="PIRSF" id="PIRSF000538">
    <property type="entry name" value="GlpK"/>
    <property type="match status" value="1"/>
</dbReference>
<gene>
    <name evidence="8 10" type="primary">xylB</name>
    <name evidence="13" type="ORF">KSX_36680</name>
</gene>
<evidence type="ECO:0000259" key="11">
    <source>
        <dbReference type="Pfam" id="PF00370"/>
    </source>
</evidence>
<evidence type="ECO:0000259" key="12">
    <source>
        <dbReference type="Pfam" id="PF02782"/>
    </source>
</evidence>
<dbReference type="GO" id="GO:0004856">
    <property type="term" value="F:D-xylulokinase activity"/>
    <property type="evidence" value="ECO:0007669"/>
    <property type="project" value="UniProtKB-UniRule"/>
</dbReference>
<dbReference type="GO" id="GO:0042732">
    <property type="term" value="P:D-xylose metabolic process"/>
    <property type="evidence" value="ECO:0007669"/>
    <property type="project" value="UniProtKB-KW"/>
</dbReference>
<comment type="caution">
    <text evidence="13">The sequence shown here is derived from an EMBL/GenBank/DDBJ whole genome shotgun (WGS) entry which is preliminary data.</text>
</comment>
<dbReference type="InterPro" id="IPR043129">
    <property type="entry name" value="ATPase_NBD"/>
</dbReference>
<keyword evidence="4 8" id="KW-0547">Nucleotide-binding</keyword>
<feature type="domain" description="Carbohydrate kinase FGGY N-terminal" evidence="11">
    <location>
        <begin position="4"/>
        <end position="251"/>
    </location>
</feature>
<dbReference type="NCBIfam" id="TIGR01312">
    <property type="entry name" value="XylB"/>
    <property type="match status" value="1"/>
</dbReference>
<dbReference type="AlphaFoldDB" id="A0A8J3MRY2"/>
<dbReference type="PROSITE" id="PS00933">
    <property type="entry name" value="FGGY_KINASES_1"/>
    <property type="match status" value="1"/>
</dbReference>
<accession>A0A8J3MRY2</accession>
<comment type="similarity">
    <text evidence="1 8 9">Belongs to the FGGY kinase family.</text>
</comment>
<keyword evidence="6 8" id="KW-0067">ATP-binding</keyword>
<keyword evidence="14" id="KW-1185">Reference proteome</keyword>
<feature type="active site" description="Proton acceptor" evidence="8">
    <location>
        <position position="244"/>
    </location>
</feature>
<evidence type="ECO:0000256" key="10">
    <source>
        <dbReference type="RuleBase" id="RU364073"/>
    </source>
</evidence>
<reference evidence="13" key="1">
    <citation type="submission" date="2020-10" db="EMBL/GenBank/DDBJ databases">
        <title>Taxonomic study of unclassified bacteria belonging to the class Ktedonobacteria.</title>
        <authorList>
            <person name="Yabe S."/>
            <person name="Wang C.M."/>
            <person name="Zheng Y."/>
            <person name="Sakai Y."/>
            <person name="Cavaletti L."/>
            <person name="Monciardini P."/>
            <person name="Donadio S."/>
        </authorList>
    </citation>
    <scope>NUCLEOTIDE SEQUENCE</scope>
    <source>
        <strain evidence="13">SOSP1-1</strain>
    </source>
</reference>
<dbReference type="PROSITE" id="PS00445">
    <property type="entry name" value="FGGY_KINASES_2"/>
    <property type="match status" value="1"/>
</dbReference>
<dbReference type="PANTHER" id="PTHR43095">
    <property type="entry name" value="SUGAR KINASE"/>
    <property type="match status" value="1"/>
</dbReference>
<dbReference type="PANTHER" id="PTHR43095:SF5">
    <property type="entry name" value="XYLULOSE KINASE"/>
    <property type="match status" value="1"/>
</dbReference>
<evidence type="ECO:0000313" key="13">
    <source>
        <dbReference type="EMBL" id="GHO45505.1"/>
    </source>
</evidence>
<organism evidence="13 14">
    <name type="scientific">Ktedonospora formicarum</name>
    <dbReference type="NCBI Taxonomy" id="2778364"/>
    <lineage>
        <taxon>Bacteria</taxon>
        <taxon>Bacillati</taxon>
        <taxon>Chloroflexota</taxon>
        <taxon>Ktedonobacteria</taxon>
        <taxon>Ktedonobacterales</taxon>
        <taxon>Ktedonobacteraceae</taxon>
        <taxon>Ktedonospora</taxon>
    </lineage>
</organism>
<evidence type="ECO:0000256" key="4">
    <source>
        <dbReference type="ARBA" id="ARBA00022741"/>
    </source>
</evidence>
<keyword evidence="3 8" id="KW-0808">Transferase</keyword>
<dbReference type="CDD" id="cd07808">
    <property type="entry name" value="ASKHA_NBD_FGGY_EcXK-like"/>
    <property type="match status" value="1"/>
</dbReference>
<proteinExistence type="inferred from homology"/>
<dbReference type="HAMAP" id="MF_02220">
    <property type="entry name" value="XylB"/>
    <property type="match status" value="1"/>
</dbReference>
<dbReference type="EMBL" id="BNJF01000001">
    <property type="protein sequence ID" value="GHO45505.1"/>
    <property type="molecule type" value="Genomic_DNA"/>
</dbReference>
<feature type="site" description="Important for activity" evidence="8">
    <location>
        <position position="8"/>
    </location>
</feature>
<dbReference type="Gene3D" id="3.30.420.40">
    <property type="match status" value="2"/>
</dbReference>
<dbReference type="SUPFAM" id="SSF53067">
    <property type="entry name" value="Actin-like ATPase domain"/>
    <property type="match status" value="2"/>
</dbReference>
<evidence type="ECO:0000256" key="7">
    <source>
        <dbReference type="ARBA" id="ARBA00023277"/>
    </source>
</evidence>
<dbReference type="Pfam" id="PF02782">
    <property type="entry name" value="FGGY_C"/>
    <property type="match status" value="1"/>
</dbReference>
<evidence type="ECO:0000256" key="3">
    <source>
        <dbReference type="ARBA" id="ARBA00022679"/>
    </source>
</evidence>
<dbReference type="InterPro" id="IPR018483">
    <property type="entry name" value="Carb_kinase_FGGY_CS"/>
</dbReference>
<name>A0A8J3MRY2_9CHLR</name>
<dbReference type="InterPro" id="IPR000577">
    <property type="entry name" value="Carb_kinase_FGGY"/>
</dbReference>
<dbReference type="InterPro" id="IPR018484">
    <property type="entry name" value="FGGY_N"/>
</dbReference>
<dbReference type="InterPro" id="IPR006000">
    <property type="entry name" value="Xylulokinase"/>
</dbReference>
<sequence>MQALLGLDLGTTGVKAALFASEDGRVLADAFIDYPLSHPHPGWAEQQPEEWWQATLTAIKFCLERASDLGVRPTDVRGVGLSGQMHGVVLLDERRDVLRPCIIWADQRSDAQCHWMTERVGAEQLITYVSNPALTGFSAPKLLWVRDNEPEIFARVRTVLLPKDYIRFRLTGVLAMEISDAAGTCLLDVKRGNWSQEVLKAIELDPEILPPVVPADRTSGTTTSEVESLTGLPAGVPVAGGGADNACGAVGNGVVVPGLALVSVGTSGIVLAHATSPQVDTSGPVPRVHTFNHAVPGAWYLMGVTQGAGLSMRWLRDNIGLPERALERWTGTDAYETLAREAESVAPGSDGLIFLPYLQGERTPHLDAYARGGWLGLTASHDRRHLVRSVMEGVAFSLKDCMTIIGEQGLSLNQVRATGGGAKSLLWRQIIADVLETELVTTNSSEGPAFGAALLAGVAAGVYASVPEACSQTVRIVERTEPQAKTAPAYRQAYETYRALYPALKPILSKPLI</sequence>
<keyword evidence="7 8" id="KW-0119">Carbohydrate metabolism</keyword>
<dbReference type="Pfam" id="PF00370">
    <property type="entry name" value="FGGY_N"/>
    <property type="match status" value="1"/>
</dbReference>
<evidence type="ECO:0000256" key="9">
    <source>
        <dbReference type="RuleBase" id="RU003733"/>
    </source>
</evidence>
<evidence type="ECO:0000313" key="14">
    <source>
        <dbReference type="Proteomes" id="UP000612362"/>
    </source>
</evidence>
<comment type="function">
    <text evidence="8">Catalyzes the phosphorylation of D-xylulose to D-xylulose 5-phosphate.</text>
</comment>
<dbReference type="RefSeq" id="WP_220194833.1">
    <property type="nucleotide sequence ID" value="NZ_BNJF01000001.1"/>
</dbReference>
<protein>
    <recommendedName>
        <fullName evidence="8 10">Xylulose kinase</fullName>
        <shortName evidence="8 10">Xylulokinase</shortName>
        <ecNumber evidence="8 10">2.7.1.17</ecNumber>
    </recommendedName>
</protein>
<dbReference type="InterPro" id="IPR018485">
    <property type="entry name" value="FGGY_C"/>
</dbReference>
<dbReference type="Proteomes" id="UP000612362">
    <property type="component" value="Unassembled WGS sequence"/>
</dbReference>
<keyword evidence="2 8" id="KW-0859">Xylose metabolism</keyword>
<feature type="domain" description="Carbohydrate kinase FGGY C-terminal" evidence="12">
    <location>
        <begin position="261"/>
        <end position="460"/>
    </location>
</feature>
<evidence type="ECO:0000256" key="5">
    <source>
        <dbReference type="ARBA" id="ARBA00022777"/>
    </source>
</evidence>